<dbReference type="EC" id="3.5.1.32" evidence="4"/>
<feature type="binding site" evidence="2">
    <location>
        <position position="157"/>
    </location>
    <ligand>
        <name>Mn(2+)</name>
        <dbReference type="ChEBI" id="CHEBI:29035"/>
        <label>2</label>
    </ligand>
</feature>
<protein>
    <submittedName>
        <fullName evidence="4">Hippurate hydrolase</fullName>
        <ecNumber evidence="4">3.5.1.32</ecNumber>
    </submittedName>
</protein>
<dbReference type="Proteomes" id="UP000576792">
    <property type="component" value="Unassembled WGS sequence"/>
</dbReference>
<proteinExistence type="predicted"/>
<feature type="binding site" evidence="2">
    <location>
        <position position="357"/>
    </location>
    <ligand>
        <name>Mn(2+)</name>
        <dbReference type="ChEBI" id="CHEBI:29035"/>
        <label>2</label>
    </ligand>
</feature>
<dbReference type="GO" id="GO:0019877">
    <property type="term" value="P:diaminopimelate biosynthetic process"/>
    <property type="evidence" value="ECO:0007669"/>
    <property type="project" value="UniProtKB-ARBA"/>
</dbReference>
<feature type="binding site" evidence="2">
    <location>
        <position position="131"/>
    </location>
    <ligand>
        <name>Mn(2+)</name>
        <dbReference type="ChEBI" id="CHEBI:29035"/>
        <label>2</label>
    </ligand>
</feature>
<keyword evidence="2" id="KW-0479">Metal-binding</keyword>
<dbReference type="GO" id="GO:0050118">
    <property type="term" value="F:N-acetyldiaminopimelate deacetylase activity"/>
    <property type="evidence" value="ECO:0007669"/>
    <property type="project" value="UniProtKB-ARBA"/>
</dbReference>
<dbReference type="PIRSF" id="PIRSF005962">
    <property type="entry name" value="Pept_M20D_amidohydro"/>
    <property type="match status" value="1"/>
</dbReference>
<evidence type="ECO:0000259" key="3">
    <source>
        <dbReference type="Pfam" id="PF07687"/>
    </source>
</evidence>
<organism evidence="4 5">
    <name type="scientific">Brevibacterium marinum</name>
    <dbReference type="NCBI Taxonomy" id="418643"/>
    <lineage>
        <taxon>Bacteria</taxon>
        <taxon>Bacillati</taxon>
        <taxon>Actinomycetota</taxon>
        <taxon>Actinomycetes</taxon>
        <taxon>Micrococcales</taxon>
        <taxon>Brevibacteriaceae</taxon>
        <taxon>Brevibacterium</taxon>
    </lineage>
</organism>
<dbReference type="FunFam" id="3.30.70.360:FF:000001">
    <property type="entry name" value="N-acetyldiaminopimelate deacetylase"/>
    <property type="match status" value="1"/>
</dbReference>
<keyword evidence="2" id="KW-0464">Manganese</keyword>
<evidence type="ECO:0000313" key="5">
    <source>
        <dbReference type="Proteomes" id="UP000576792"/>
    </source>
</evidence>
<dbReference type="Pfam" id="PF01546">
    <property type="entry name" value="Peptidase_M20"/>
    <property type="match status" value="1"/>
</dbReference>
<dbReference type="Pfam" id="PF07687">
    <property type="entry name" value="M20_dimer"/>
    <property type="match status" value="1"/>
</dbReference>
<accession>A0A846RNG9</accession>
<dbReference type="NCBIfam" id="TIGR01891">
    <property type="entry name" value="amidohydrolases"/>
    <property type="match status" value="1"/>
</dbReference>
<dbReference type="InterPro" id="IPR011650">
    <property type="entry name" value="Peptidase_M20_dimer"/>
</dbReference>
<reference evidence="4 5" key="1">
    <citation type="submission" date="2020-03" db="EMBL/GenBank/DDBJ databases">
        <title>Sequencing the genomes of 1000 actinobacteria strains.</title>
        <authorList>
            <person name="Klenk H.-P."/>
        </authorList>
    </citation>
    <scope>NUCLEOTIDE SEQUENCE [LARGE SCALE GENOMIC DNA]</scope>
    <source>
        <strain evidence="4 5">DSM 18964</strain>
    </source>
</reference>
<evidence type="ECO:0000256" key="2">
    <source>
        <dbReference type="PIRSR" id="PIRSR005962-1"/>
    </source>
</evidence>
<gene>
    <name evidence="4" type="ORF">BKA07_000304</name>
</gene>
<dbReference type="RefSeq" id="WP_167949329.1">
    <property type="nucleotide sequence ID" value="NZ_BAAAPQ010000026.1"/>
</dbReference>
<dbReference type="InterPro" id="IPR002933">
    <property type="entry name" value="Peptidase_M20"/>
</dbReference>
<feature type="domain" description="Peptidase M20 dimerisation" evidence="3">
    <location>
        <begin position="181"/>
        <end position="272"/>
    </location>
</feature>
<dbReference type="InterPro" id="IPR036264">
    <property type="entry name" value="Bact_exopeptidase_dim_dom"/>
</dbReference>
<feature type="binding site" evidence="2">
    <location>
        <position position="96"/>
    </location>
    <ligand>
        <name>Mn(2+)</name>
        <dbReference type="ChEBI" id="CHEBI:29035"/>
        <label>2</label>
    </ligand>
</feature>
<dbReference type="Gene3D" id="3.40.630.10">
    <property type="entry name" value="Zn peptidases"/>
    <property type="match status" value="1"/>
</dbReference>
<dbReference type="SUPFAM" id="SSF55031">
    <property type="entry name" value="Bacterial exopeptidase dimerisation domain"/>
    <property type="match status" value="1"/>
</dbReference>
<keyword evidence="1 4" id="KW-0378">Hydrolase</keyword>
<feature type="binding site" evidence="2">
    <location>
        <position position="98"/>
    </location>
    <ligand>
        <name>Mn(2+)</name>
        <dbReference type="ChEBI" id="CHEBI:29035"/>
        <label>2</label>
    </ligand>
</feature>
<evidence type="ECO:0000313" key="4">
    <source>
        <dbReference type="EMBL" id="NJC55269.1"/>
    </source>
</evidence>
<name>A0A846RNG9_9MICO</name>
<sequence>MSTDPATLALRWRRELHQIPGTEFDVGETAEFIARVCTDLGWHVTTGIGGTGIIATLRRGTSTRSIGLRADMDGLPIEEGTGADHRSRNPGVMHACGHDGHMAMVLGAAAKLTEGDEFDGTVHLLFQPAEEPGTGAEAMLADGLLERFPVDAVYGLHNIPGLPAGEIHVRSGAIMAAEDNFEIRITGRGGHASAPHLVIDPMVIGAETVLALQSIVARDVDPLDSVVVSCTELVTDGARNAIPDQVVIRGDVRSFSDDDSTLVETRMWEIAEGIGIAHRATCSVTYSRVFRPTINDDTCVEHIVAAASSAIGEDRVDGSCRAITASEDFAAYARAVPAGFAFLGAGDIAANGTAPLHSRGFDFNDSVLGAGIDFYVELVRSRLSKGSTA</sequence>
<dbReference type="GO" id="GO:0046872">
    <property type="term" value="F:metal ion binding"/>
    <property type="evidence" value="ECO:0007669"/>
    <property type="project" value="UniProtKB-KW"/>
</dbReference>
<dbReference type="InterPro" id="IPR017439">
    <property type="entry name" value="Amidohydrolase"/>
</dbReference>
<dbReference type="EMBL" id="JAATJN010000001">
    <property type="protein sequence ID" value="NJC55269.1"/>
    <property type="molecule type" value="Genomic_DNA"/>
</dbReference>
<dbReference type="Gene3D" id="3.30.70.360">
    <property type="match status" value="1"/>
</dbReference>
<dbReference type="AlphaFoldDB" id="A0A846RNG9"/>
<comment type="caution">
    <text evidence="4">The sequence shown here is derived from an EMBL/GenBank/DDBJ whole genome shotgun (WGS) entry which is preliminary data.</text>
</comment>
<dbReference type="SUPFAM" id="SSF53187">
    <property type="entry name" value="Zn-dependent exopeptidases"/>
    <property type="match status" value="1"/>
</dbReference>
<dbReference type="PANTHER" id="PTHR11014">
    <property type="entry name" value="PEPTIDASE M20 FAMILY MEMBER"/>
    <property type="match status" value="1"/>
</dbReference>
<dbReference type="GO" id="GO:0047980">
    <property type="term" value="F:hippurate hydrolase activity"/>
    <property type="evidence" value="ECO:0007669"/>
    <property type="project" value="UniProtKB-EC"/>
</dbReference>
<evidence type="ECO:0000256" key="1">
    <source>
        <dbReference type="ARBA" id="ARBA00022801"/>
    </source>
</evidence>
<keyword evidence="5" id="KW-1185">Reference proteome</keyword>
<comment type="cofactor">
    <cofactor evidence="2">
        <name>Mn(2+)</name>
        <dbReference type="ChEBI" id="CHEBI:29035"/>
    </cofactor>
    <text evidence="2">The Mn(2+) ion enhances activity.</text>
</comment>
<dbReference type="PANTHER" id="PTHR11014:SF63">
    <property type="entry name" value="METALLOPEPTIDASE, PUTATIVE (AFU_ORTHOLOGUE AFUA_6G09600)-RELATED"/>
    <property type="match status" value="1"/>
</dbReference>